<evidence type="ECO:0000256" key="7">
    <source>
        <dbReference type="SAM" id="Phobius"/>
    </source>
</evidence>
<reference evidence="9 10" key="1">
    <citation type="submission" date="2019-02" db="EMBL/GenBank/DDBJ databases">
        <title>Genome sequencing of the rare red list fungi Dentipellis fragilis.</title>
        <authorList>
            <person name="Buettner E."/>
            <person name="Kellner H."/>
        </authorList>
    </citation>
    <scope>NUCLEOTIDE SEQUENCE [LARGE SCALE GENOMIC DNA]</scope>
    <source>
        <strain evidence="9 10">DSM 105465</strain>
    </source>
</reference>
<evidence type="ECO:0000256" key="6">
    <source>
        <dbReference type="SAM" id="MobiDB-lite"/>
    </source>
</evidence>
<feature type="compositionally biased region" description="Acidic residues" evidence="6">
    <location>
        <begin position="653"/>
        <end position="671"/>
    </location>
</feature>
<evidence type="ECO:0000256" key="3">
    <source>
        <dbReference type="ARBA" id="ARBA00022692"/>
    </source>
</evidence>
<feature type="transmembrane region" description="Helical" evidence="7">
    <location>
        <begin position="488"/>
        <end position="511"/>
    </location>
</feature>
<evidence type="ECO:0000256" key="1">
    <source>
        <dbReference type="ARBA" id="ARBA00004127"/>
    </source>
</evidence>
<dbReference type="AlphaFoldDB" id="A0A4Y9Z870"/>
<evidence type="ECO:0000256" key="2">
    <source>
        <dbReference type="ARBA" id="ARBA00022448"/>
    </source>
</evidence>
<evidence type="ECO:0000313" key="10">
    <source>
        <dbReference type="Proteomes" id="UP000298327"/>
    </source>
</evidence>
<feature type="transmembrane region" description="Helical" evidence="7">
    <location>
        <begin position="460"/>
        <end position="476"/>
    </location>
</feature>
<feature type="transmembrane region" description="Helical" evidence="7">
    <location>
        <begin position="427"/>
        <end position="448"/>
    </location>
</feature>
<feature type="transmembrane region" description="Helical" evidence="7">
    <location>
        <begin position="393"/>
        <end position="415"/>
    </location>
</feature>
<keyword evidence="2" id="KW-0813">Transport</keyword>
<dbReference type="EMBL" id="SEOQ01000122">
    <property type="protein sequence ID" value="TFY70028.1"/>
    <property type="molecule type" value="Genomic_DNA"/>
</dbReference>
<dbReference type="SUPFAM" id="SSF103473">
    <property type="entry name" value="MFS general substrate transporter"/>
    <property type="match status" value="1"/>
</dbReference>
<feature type="transmembrane region" description="Helical" evidence="7">
    <location>
        <begin position="222"/>
        <end position="242"/>
    </location>
</feature>
<evidence type="ECO:0000313" key="9">
    <source>
        <dbReference type="EMBL" id="TFY70028.1"/>
    </source>
</evidence>
<dbReference type="PANTHER" id="PTHR23501">
    <property type="entry name" value="MAJOR FACILITATOR SUPERFAMILY"/>
    <property type="match status" value="1"/>
</dbReference>
<evidence type="ECO:0000256" key="5">
    <source>
        <dbReference type="ARBA" id="ARBA00023136"/>
    </source>
</evidence>
<feature type="transmembrane region" description="Helical" evidence="7">
    <location>
        <begin position="325"/>
        <end position="346"/>
    </location>
</feature>
<dbReference type="Gene3D" id="1.20.1250.20">
    <property type="entry name" value="MFS general substrate transporter like domains"/>
    <property type="match status" value="2"/>
</dbReference>
<dbReference type="GO" id="GO:0015174">
    <property type="term" value="F:basic amino acid transmembrane transporter activity"/>
    <property type="evidence" value="ECO:0007669"/>
    <property type="project" value="TreeGrafter"/>
</dbReference>
<feature type="transmembrane region" description="Helical" evidence="7">
    <location>
        <begin position="593"/>
        <end position="616"/>
    </location>
</feature>
<dbReference type="OrthoDB" id="3437016at2759"/>
<protein>
    <recommendedName>
        <fullName evidence="8">Major facilitator superfamily (MFS) profile domain-containing protein</fullName>
    </recommendedName>
</protein>
<accession>A0A4Y9Z870</accession>
<feature type="region of interest" description="Disordered" evidence="6">
    <location>
        <begin position="647"/>
        <end position="712"/>
    </location>
</feature>
<dbReference type="PANTHER" id="PTHR23501:SF191">
    <property type="entry name" value="VACUOLAR BASIC AMINO ACID TRANSPORTER 4"/>
    <property type="match status" value="1"/>
</dbReference>
<proteinExistence type="predicted"/>
<keyword evidence="10" id="KW-1185">Reference proteome</keyword>
<evidence type="ECO:0000259" key="8">
    <source>
        <dbReference type="PROSITE" id="PS50850"/>
    </source>
</evidence>
<feature type="transmembrane region" description="Helical" evidence="7">
    <location>
        <begin position="130"/>
        <end position="154"/>
    </location>
</feature>
<evidence type="ECO:0000256" key="4">
    <source>
        <dbReference type="ARBA" id="ARBA00022989"/>
    </source>
</evidence>
<organism evidence="9 10">
    <name type="scientific">Dentipellis fragilis</name>
    <dbReference type="NCBI Taxonomy" id="205917"/>
    <lineage>
        <taxon>Eukaryota</taxon>
        <taxon>Fungi</taxon>
        <taxon>Dikarya</taxon>
        <taxon>Basidiomycota</taxon>
        <taxon>Agaricomycotina</taxon>
        <taxon>Agaricomycetes</taxon>
        <taxon>Russulales</taxon>
        <taxon>Hericiaceae</taxon>
        <taxon>Dentipellis</taxon>
    </lineage>
</organism>
<gene>
    <name evidence="9" type="ORF">EVG20_g2917</name>
</gene>
<keyword evidence="3 7" id="KW-0812">Transmembrane</keyword>
<comment type="caution">
    <text evidence="9">The sequence shown here is derived from an EMBL/GenBank/DDBJ whole genome shotgun (WGS) entry which is preliminary data.</text>
</comment>
<feature type="transmembrane region" description="Helical" evidence="7">
    <location>
        <begin position="166"/>
        <end position="185"/>
    </location>
</feature>
<dbReference type="GO" id="GO:0012505">
    <property type="term" value="C:endomembrane system"/>
    <property type="evidence" value="ECO:0007669"/>
    <property type="project" value="UniProtKB-SubCell"/>
</dbReference>
<feature type="domain" description="Major facilitator superfamily (MFS) profile" evidence="8">
    <location>
        <begin position="132"/>
        <end position="620"/>
    </location>
</feature>
<dbReference type="PROSITE" id="PS50850">
    <property type="entry name" value="MFS"/>
    <property type="match status" value="1"/>
</dbReference>
<dbReference type="GO" id="GO:0000329">
    <property type="term" value="C:fungal-type vacuole membrane"/>
    <property type="evidence" value="ECO:0007669"/>
    <property type="project" value="TreeGrafter"/>
</dbReference>
<sequence>MLAAEGSMEGAGKYKRRTLDGARWLIRRGCRDAGDSNRFAGHVSALEWRRNGGTRLVLKPTRLSTVVSILSPTPISRPQANYPRRNRILRDDEREPLLGAQRDAGPANSKAHDDYDHRLGPLEISKSTRYGILAGIWTANFLSSLNTTLVATLLPSISSEFQKSNQASWLGTAYLLATCTFTPLYGRLCNVMGRRGANQTAVCLAGLGVLACGFSRNMEMLIVARFLGGLGGGGVYTTSSIITSDMYSMRSRGLTQGIASVFNGLGMGLGGPLGGIIADWLGWRWAFLLQMPLFLLSFTLTSINLHYVTPGKSKSHIEVLKRIDYGGSATLMGAVLSFLLFLSNHYNLERTWFEPSVIVPFVLSFVFIITFVIFELCIAVEPMLAPFLLKQKIPLLVGMSNFLVANCNFAVMYFFPMWFQTVMLSKASIAGLHLLPNSISMSIGSMFAGWMMHRTGKYKLMNLIFGFFPFIAAVLITQMRETSPPAQLWLSIIPLGFGNAVVLQTMLIALLSHLPKSAMAVGTGFGQLFRGVGQVCGVGVSSAIFQYKLDSELSKRIQGPDADELIRRIRHSARLVASLPPDLQREARESYGIALKAVFTVAAASTLLAFLVRLPIPEKQLEHQKPELPTTQPVEVEDVEEPIKKVSATAAEVEVETETPFDSDDDDDSTDSDPNVPALRTFERRPRRLSTYESSDGGMDLESDDIGGSARR</sequence>
<dbReference type="InterPro" id="IPR011701">
    <property type="entry name" value="MFS"/>
</dbReference>
<dbReference type="InterPro" id="IPR020846">
    <property type="entry name" value="MFS_dom"/>
</dbReference>
<dbReference type="STRING" id="205917.A0A4Y9Z870"/>
<feature type="transmembrane region" description="Helical" evidence="7">
    <location>
        <begin position="358"/>
        <end position="381"/>
    </location>
</feature>
<dbReference type="Pfam" id="PF07690">
    <property type="entry name" value="MFS_1"/>
    <property type="match status" value="1"/>
</dbReference>
<keyword evidence="4 7" id="KW-1133">Transmembrane helix</keyword>
<dbReference type="InterPro" id="IPR036259">
    <property type="entry name" value="MFS_trans_sf"/>
</dbReference>
<dbReference type="GO" id="GO:0005886">
    <property type="term" value="C:plasma membrane"/>
    <property type="evidence" value="ECO:0007669"/>
    <property type="project" value="TreeGrafter"/>
</dbReference>
<feature type="transmembrane region" description="Helical" evidence="7">
    <location>
        <begin position="283"/>
        <end position="305"/>
    </location>
</feature>
<feature type="transmembrane region" description="Helical" evidence="7">
    <location>
        <begin position="254"/>
        <end position="277"/>
    </location>
</feature>
<comment type="subcellular location">
    <subcellularLocation>
        <location evidence="1">Endomembrane system</location>
        <topology evidence="1">Multi-pass membrane protein</topology>
    </subcellularLocation>
</comment>
<keyword evidence="5 7" id="KW-0472">Membrane</keyword>
<dbReference type="Proteomes" id="UP000298327">
    <property type="component" value="Unassembled WGS sequence"/>
</dbReference>
<name>A0A4Y9Z870_9AGAM</name>